<dbReference type="EMBL" id="JMIW01000002">
    <property type="protein sequence ID" value="KEO90836.1"/>
    <property type="molecule type" value="Genomic_DNA"/>
</dbReference>
<organism evidence="2 3">
    <name type="scientific">Erythrobacter longus</name>
    <dbReference type="NCBI Taxonomy" id="1044"/>
    <lineage>
        <taxon>Bacteria</taxon>
        <taxon>Pseudomonadati</taxon>
        <taxon>Pseudomonadota</taxon>
        <taxon>Alphaproteobacteria</taxon>
        <taxon>Sphingomonadales</taxon>
        <taxon>Erythrobacteraceae</taxon>
        <taxon>Erythrobacter/Porphyrobacter group</taxon>
        <taxon>Erythrobacter</taxon>
    </lineage>
</organism>
<evidence type="ECO:0000313" key="3">
    <source>
        <dbReference type="Proteomes" id="UP000027647"/>
    </source>
</evidence>
<comment type="caution">
    <text evidence="2">The sequence shown here is derived from an EMBL/GenBank/DDBJ whole genome shotgun (WGS) entry which is preliminary data.</text>
</comment>
<dbReference type="RefSeq" id="WP_034959290.1">
    <property type="nucleotide sequence ID" value="NZ_JMIW01000002.1"/>
</dbReference>
<dbReference type="STRING" id="1044.EH31_07305"/>
<dbReference type="OrthoDB" id="9803459at2"/>
<keyword evidence="1" id="KW-0175">Coiled coil</keyword>
<evidence type="ECO:0000256" key="1">
    <source>
        <dbReference type="SAM" id="Coils"/>
    </source>
</evidence>
<evidence type="ECO:0000313" key="2">
    <source>
        <dbReference type="EMBL" id="KEO90836.1"/>
    </source>
</evidence>
<dbReference type="AlphaFoldDB" id="A0A074M7U6"/>
<proteinExistence type="predicted"/>
<reference evidence="2 3" key="1">
    <citation type="submission" date="2014-04" db="EMBL/GenBank/DDBJ databases">
        <title>A comprehensive comparison of genomes of Erythrobacter spp. strains.</title>
        <authorList>
            <person name="Zheng Q."/>
        </authorList>
    </citation>
    <scope>NUCLEOTIDE SEQUENCE [LARGE SCALE GENOMIC DNA]</scope>
    <source>
        <strain evidence="2 3">DSM 6997</strain>
    </source>
</reference>
<dbReference type="Proteomes" id="UP000027647">
    <property type="component" value="Unassembled WGS sequence"/>
</dbReference>
<keyword evidence="3" id="KW-1185">Reference proteome</keyword>
<gene>
    <name evidence="2" type="ORF">EH31_07305</name>
</gene>
<accession>A0A074M7U6</accession>
<sequence>MGLPSLLEDIVQKRIDNFLKGEIDAGQFYTREDFKRAIAQLGINAKNLLAVDDKELVEISEEFAKDVTRIRSKNEKLVERLNDQSIELKEVQKTLATVQSRVGALSTALKNAEKENSSRRVEANKLKRLLLEAETEKRRYHKEVQSLKGEREKLHEAIMKKLVDQ</sequence>
<feature type="coiled-coil region" evidence="1">
    <location>
        <begin position="74"/>
        <end position="157"/>
    </location>
</feature>
<protein>
    <submittedName>
        <fullName evidence="2">Uncharacterized protein</fullName>
    </submittedName>
</protein>
<name>A0A074M7U6_ERYLO</name>